<dbReference type="InterPro" id="IPR050695">
    <property type="entry name" value="N-acetylmuramoyl_amidase_3"/>
</dbReference>
<keyword evidence="1" id="KW-0378">Hydrolase</keyword>
<organism evidence="3 4">
    <name type="scientific">Lutispora thermophila DSM 19022</name>
    <dbReference type="NCBI Taxonomy" id="1122184"/>
    <lineage>
        <taxon>Bacteria</taxon>
        <taxon>Bacillati</taxon>
        <taxon>Bacillota</taxon>
        <taxon>Clostridia</taxon>
        <taxon>Lutisporales</taxon>
        <taxon>Lutisporaceae</taxon>
        <taxon>Lutispora</taxon>
    </lineage>
</organism>
<name>A0A1M6CNJ6_9FIRM</name>
<dbReference type="Gene3D" id="3.40.630.40">
    <property type="entry name" value="Zn-dependent exopeptidases"/>
    <property type="match status" value="1"/>
</dbReference>
<dbReference type="PANTHER" id="PTHR30404:SF0">
    <property type="entry name" value="N-ACETYLMURAMOYL-L-ALANINE AMIDASE AMIC"/>
    <property type="match status" value="1"/>
</dbReference>
<dbReference type="GO" id="GO:0009253">
    <property type="term" value="P:peptidoglycan catabolic process"/>
    <property type="evidence" value="ECO:0007669"/>
    <property type="project" value="InterPro"/>
</dbReference>
<dbReference type="CDD" id="cd02696">
    <property type="entry name" value="MurNAc-LAA"/>
    <property type="match status" value="1"/>
</dbReference>
<evidence type="ECO:0000256" key="1">
    <source>
        <dbReference type="ARBA" id="ARBA00022801"/>
    </source>
</evidence>
<dbReference type="PANTHER" id="PTHR30404">
    <property type="entry name" value="N-ACETYLMURAMOYL-L-ALANINE AMIDASE"/>
    <property type="match status" value="1"/>
</dbReference>
<dbReference type="Pfam" id="PF01520">
    <property type="entry name" value="Amidase_3"/>
    <property type="match status" value="1"/>
</dbReference>
<gene>
    <name evidence="3" type="ORF">SAMN02745176_00867</name>
</gene>
<dbReference type="AlphaFoldDB" id="A0A1M6CNJ6"/>
<dbReference type="InterPro" id="IPR002508">
    <property type="entry name" value="MurNAc-LAA_cat"/>
</dbReference>
<dbReference type="SMART" id="SM00646">
    <property type="entry name" value="Ami_3"/>
    <property type="match status" value="1"/>
</dbReference>
<proteinExistence type="predicted"/>
<dbReference type="GO" id="GO:0008745">
    <property type="term" value="F:N-acetylmuramoyl-L-alanine amidase activity"/>
    <property type="evidence" value="ECO:0007669"/>
    <property type="project" value="InterPro"/>
</dbReference>
<dbReference type="EMBL" id="FQZS01000005">
    <property type="protein sequence ID" value="SHI62550.1"/>
    <property type="molecule type" value="Genomic_DNA"/>
</dbReference>
<keyword evidence="4" id="KW-1185">Reference proteome</keyword>
<sequence>MPKIYIDWGYGVGYEDFDCYEIAKNMFDKLQNNGIPVNIRSRSGNKVSLEDRLSLIERSNADILIVIDVNWSDNTNQKGIETYYRDSSKRGELLAKKIQKELVKATKLYNRGIISCNNKTHPNIIRLIESNETAVVSLIGFYSNPYERLIMEQNQYKKMISDGICDGILEYLKIKGIFM</sequence>
<evidence type="ECO:0000313" key="3">
    <source>
        <dbReference type="EMBL" id="SHI62550.1"/>
    </source>
</evidence>
<reference evidence="3 4" key="1">
    <citation type="submission" date="2016-11" db="EMBL/GenBank/DDBJ databases">
        <authorList>
            <person name="Jaros S."/>
            <person name="Januszkiewicz K."/>
            <person name="Wedrychowicz H."/>
        </authorList>
    </citation>
    <scope>NUCLEOTIDE SEQUENCE [LARGE SCALE GENOMIC DNA]</scope>
    <source>
        <strain evidence="3 4">DSM 19022</strain>
    </source>
</reference>
<evidence type="ECO:0000313" key="4">
    <source>
        <dbReference type="Proteomes" id="UP000184442"/>
    </source>
</evidence>
<accession>A0A1M6CNJ6</accession>
<dbReference type="RefSeq" id="WP_073024907.1">
    <property type="nucleotide sequence ID" value="NZ_FQZS01000005.1"/>
</dbReference>
<dbReference type="GO" id="GO:0030288">
    <property type="term" value="C:outer membrane-bounded periplasmic space"/>
    <property type="evidence" value="ECO:0007669"/>
    <property type="project" value="TreeGrafter"/>
</dbReference>
<feature type="domain" description="MurNAc-LAA" evidence="2">
    <location>
        <begin position="53"/>
        <end position="169"/>
    </location>
</feature>
<protein>
    <submittedName>
        <fullName evidence="3">N-acetylmuramoyl-L-alanine amidase</fullName>
    </submittedName>
</protein>
<dbReference type="STRING" id="1122184.SAMN02745176_00867"/>
<evidence type="ECO:0000259" key="2">
    <source>
        <dbReference type="SMART" id="SM00646"/>
    </source>
</evidence>
<dbReference type="SUPFAM" id="SSF53187">
    <property type="entry name" value="Zn-dependent exopeptidases"/>
    <property type="match status" value="1"/>
</dbReference>
<dbReference type="Proteomes" id="UP000184442">
    <property type="component" value="Unassembled WGS sequence"/>
</dbReference>